<dbReference type="Pfam" id="PF13561">
    <property type="entry name" value="adh_short_C2"/>
    <property type="match status" value="1"/>
</dbReference>
<dbReference type="FunFam" id="3.40.50.720:FF:000173">
    <property type="entry name" value="3-oxoacyl-[acyl-carrier protein] reductase"/>
    <property type="match status" value="1"/>
</dbReference>
<organism evidence="4 5">
    <name type="scientific">Methanobrevibacter millerae</name>
    <dbReference type="NCBI Taxonomy" id="230361"/>
    <lineage>
        <taxon>Archaea</taxon>
        <taxon>Methanobacteriati</taxon>
        <taxon>Methanobacteriota</taxon>
        <taxon>Methanomada group</taxon>
        <taxon>Methanobacteria</taxon>
        <taxon>Methanobacteriales</taxon>
        <taxon>Methanobacteriaceae</taxon>
        <taxon>Methanobrevibacter</taxon>
    </lineage>
</organism>
<feature type="domain" description="Ketoreductase" evidence="3">
    <location>
        <begin position="3"/>
        <end position="186"/>
    </location>
</feature>
<dbReference type="InterPro" id="IPR057326">
    <property type="entry name" value="KR_dom"/>
</dbReference>
<gene>
    <name evidence="4" type="primary">fabG</name>
    <name evidence="4" type="ORF">sm9_0890</name>
</gene>
<dbReference type="GO" id="GO:0016491">
    <property type="term" value="F:oxidoreductase activity"/>
    <property type="evidence" value="ECO:0007669"/>
    <property type="project" value="UniProtKB-KW"/>
</dbReference>
<dbReference type="GO" id="GO:0032787">
    <property type="term" value="P:monocarboxylic acid metabolic process"/>
    <property type="evidence" value="ECO:0007669"/>
    <property type="project" value="UniProtKB-ARBA"/>
</dbReference>
<evidence type="ECO:0000313" key="5">
    <source>
        <dbReference type="Proteomes" id="UP000067738"/>
    </source>
</evidence>
<dbReference type="PATRIC" id="fig|230361.4.peg.918"/>
<reference evidence="4 5" key="1">
    <citation type="submission" date="2015-04" db="EMBL/GenBank/DDBJ databases">
        <title>The complete genome sequence of the rumen methanogen Methanobrevibacter millerae SM9.</title>
        <authorList>
            <person name="Leahy S.C."/>
            <person name="Kelly W.J."/>
            <person name="Pacheco D.M."/>
            <person name="Li D."/>
            <person name="Altermann E."/>
            <person name="Attwood G.T."/>
        </authorList>
    </citation>
    <scope>NUCLEOTIDE SEQUENCE [LARGE SCALE GENOMIC DNA]</scope>
    <source>
        <strain evidence="4 5">SM9</strain>
    </source>
</reference>
<dbReference type="Proteomes" id="UP000067738">
    <property type="component" value="Chromosome"/>
</dbReference>
<evidence type="ECO:0000256" key="1">
    <source>
        <dbReference type="ARBA" id="ARBA00006484"/>
    </source>
</evidence>
<dbReference type="EMBL" id="CP011266">
    <property type="protein sequence ID" value="ALT68679.1"/>
    <property type="molecule type" value="Genomic_DNA"/>
</dbReference>
<keyword evidence="5" id="KW-1185">Reference proteome</keyword>
<evidence type="ECO:0000259" key="3">
    <source>
        <dbReference type="SMART" id="SM00822"/>
    </source>
</evidence>
<dbReference type="PRINTS" id="PR00080">
    <property type="entry name" value="SDRFAMILY"/>
</dbReference>
<dbReference type="SUPFAM" id="SSF51735">
    <property type="entry name" value="NAD(P)-binding Rossmann-fold domains"/>
    <property type="match status" value="1"/>
</dbReference>
<dbReference type="PROSITE" id="PS00061">
    <property type="entry name" value="ADH_SHORT"/>
    <property type="match status" value="1"/>
</dbReference>
<dbReference type="SMART" id="SM00822">
    <property type="entry name" value="PKS_KR"/>
    <property type="match status" value="1"/>
</dbReference>
<dbReference type="InterPro" id="IPR036291">
    <property type="entry name" value="NAD(P)-bd_dom_sf"/>
</dbReference>
<protein>
    <submittedName>
        <fullName evidence="4">3-oxoacyl-(Acyl-carrier-protein) reductase FabG</fullName>
    </submittedName>
</protein>
<accession>A0A0U3E3S0</accession>
<dbReference type="AlphaFoldDB" id="A0A0U3E3S0"/>
<dbReference type="InterPro" id="IPR020904">
    <property type="entry name" value="Sc_DH/Rdtase_CS"/>
</dbReference>
<dbReference type="PANTHER" id="PTHR42879:SF2">
    <property type="entry name" value="3-OXOACYL-[ACYL-CARRIER-PROTEIN] REDUCTASE FABG"/>
    <property type="match status" value="1"/>
</dbReference>
<dbReference type="InterPro" id="IPR050259">
    <property type="entry name" value="SDR"/>
</dbReference>
<dbReference type="PANTHER" id="PTHR42879">
    <property type="entry name" value="3-OXOACYL-(ACYL-CARRIER-PROTEIN) REDUCTASE"/>
    <property type="match status" value="1"/>
</dbReference>
<dbReference type="OrthoDB" id="24596at2157"/>
<evidence type="ECO:0000313" key="4">
    <source>
        <dbReference type="EMBL" id="ALT68679.1"/>
    </source>
</evidence>
<dbReference type="GeneID" id="26735860"/>
<comment type="similarity">
    <text evidence="1">Belongs to the short-chain dehydrogenases/reductases (SDR) family.</text>
</comment>
<dbReference type="Gene3D" id="3.40.50.720">
    <property type="entry name" value="NAD(P)-binding Rossmann-like Domain"/>
    <property type="match status" value="1"/>
</dbReference>
<keyword evidence="2" id="KW-0560">Oxidoreductase</keyword>
<name>A0A0U3E3S0_9EURY</name>
<sequence>MSKNAIITGGSRGIGKAMALKLGELGYNVAINYRSNSSKQLTEDLVEEIKSEYGVEAIAVQADVSVFEDCKKLVEATVEAFGEEIDALVNNAGITNNCNFIDLQPEDYERVINTNLVSMMHMCHLTLPYMVDRETSIVCTASVGGLTGVINQADYCAAKTGVIGLCRALALEFAPRKVRVNAIAPGMIMTDMLRGVNQDELNALAATIPLGKIGEVEEIAGALEYILSAEYLTGQVISPNGGFVLQ</sequence>
<dbReference type="RefSeq" id="WP_058738985.1">
    <property type="nucleotide sequence ID" value="NZ_CP011266.1"/>
</dbReference>
<proteinExistence type="inferred from homology"/>
<evidence type="ECO:0000256" key="2">
    <source>
        <dbReference type="ARBA" id="ARBA00023002"/>
    </source>
</evidence>
<dbReference type="PRINTS" id="PR00081">
    <property type="entry name" value="GDHRDH"/>
</dbReference>
<dbReference type="KEGG" id="mmil:sm9_0890"/>
<dbReference type="InterPro" id="IPR002347">
    <property type="entry name" value="SDR_fam"/>
</dbReference>